<dbReference type="RefSeq" id="WP_310536328.1">
    <property type="nucleotide sequence ID" value="NZ_BAAAOC010000093.1"/>
</dbReference>
<protein>
    <submittedName>
        <fullName evidence="1">Uncharacterized protein</fullName>
    </submittedName>
</protein>
<dbReference type="EMBL" id="JAVKGT010000004">
    <property type="protein sequence ID" value="MDR5710940.1"/>
    <property type="molecule type" value="Genomic_DNA"/>
</dbReference>
<evidence type="ECO:0000313" key="1">
    <source>
        <dbReference type="EMBL" id="MDR5710940.1"/>
    </source>
</evidence>
<gene>
    <name evidence="1" type="ORF">RH857_02125</name>
</gene>
<keyword evidence="2" id="KW-1185">Reference proteome</keyword>
<reference evidence="2" key="1">
    <citation type="submission" date="2023-07" db="EMBL/GenBank/DDBJ databases">
        <title>Description of three actinobacteria isolated from air of manufacturing shop in a pharmaceutical factory.</title>
        <authorList>
            <person name="Zhang D.-F."/>
        </authorList>
    </citation>
    <scope>NUCLEOTIDE SEQUENCE [LARGE SCALE GENOMIC DNA]</scope>
    <source>
        <strain evidence="2">CCTCC AB 207010</strain>
    </source>
</reference>
<proteinExistence type="predicted"/>
<organism evidence="1 2">
    <name type="scientific">Nesterenkonia flava</name>
    <dbReference type="NCBI Taxonomy" id="469799"/>
    <lineage>
        <taxon>Bacteria</taxon>
        <taxon>Bacillati</taxon>
        <taxon>Actinomycetota</taxon>
        <taxon>Actinomycetes</taxon>
        <taxon>Micrococcales</taxon>
        <taxon>Micrococcaceae</taxon>
        <taxon>Nesterenkonia</taxon>
    </lineage>
</organism>
<sequence>MNNTTRPGAEASAATDRVIITEHQLQELMLSLSPGGTGHLTELSDAQGQPLLTDGRPTPVFELLYHAFAEQRAAMVVARTDLSTGQNTARYMWLSAHGVLYTEPDGAGHVALQGELGGSMFRTLLDMVDIGPRPSPRHGVERVEIPEELLGQAADFQHGHDQPAQALRKIAEKVRAQAPEIADCLRLGSAELVTFSAEWLSEHGPAEDGLIFIKTPAGYLYHLNERGMFRHKNYVEPAAGWVVWAKITARLPQPDDIASWLPADV</sequence>
<comment type="caution">
    <text evidence="1">The sequence shown here is derived from an EMBL/GenBank/DDBJ whole genome shotgun (WGS) entry which is preliminary data.</text>
</comment>
<evidence type="ECO:0000313" key="2">
    <source>
        <dbReference type="Proteomes" id="UP001260872"/>
    </source>
</evidence>
<name>A0ABU1FQN1_9MICC</name>
<dbReference type="Proteomes" id="UP001260872">
    <property type="component" value="Unassembled WGS sequence"/>
</dbReference>
<accession>A0ABU1FQN1</accession>